<keyword evidence="3" id="KW-1185">Reference proteome</keyword>
<dbReference type="InterPro" id="IPR018550">
    <property type="entry name" value="Lipid-A_deacylase-rel"/>
</dbReference>
<feature type="chain" id="PRO_5040849233" evidence="1">
    <location>
        <begin position="23"/>
        <end position="379"/>
    </location>
</feature>
<sequence length="379" mass="43128">MQFNKLLTVGIIVIIHSITASAQYDSIDHLQSKDKQKSLFSIGAGVQHGFIFAHSQAVQNTKGAHPTGVELFLSWQRNDAATWNLCHCYPRNGLLLSYYDYDTKILGAGSSAAYFLEPTYRLSHNIFFSLKGVAGLSYLSNPFDSIHNPTNQSYSTQFSGYLLVGMGLWFNLNKHWWINTSINYQHESNGGIKQPNKGINWPTGGIALSYQKNSRPFYTGIKMKDKFWKQYAPRFDIGVFGLPRRSLDENGNRARLLLLGLTFQAGKQVGRINNLTLGAEVYQDQELKVKLLRDSLNASPVKAGLLVGHEFILGKFLFSQRLGIYVFDQTPYYDQLYHRWGLQYRINQHIGVGFNLQAHRQVADYVDLRVVYSFQKKHP</sequence>
<keyword evidence="2" id="KW-0378">Hydrolase</keyword>
<name>A0A9X2XU40_9BACT</name>
<dbReference type="RefSeq" id="WP_279296513.1">
    <property type="nucleotide sequence ID" value="NZ_JAOTIF010000004.1"/>
</dbReference>
<feature type="signal peptide" evidence="1">
    <location>
        <begin position="1"/>
        <end position="22"/>
    </location>
</feature>
<dbReference type="GO" id="GO:0016787">
    <property type="term" value="F:hydrolase activity"/>
    <property type="evidence" value="ECO:0007669"/>
    <property type="project" value="UniProtKB-KW"/>
</dbReference>
<protein>
    <submittedName>
        <fullName evidence="2">Acyloxyacyl hydrolase</fullName>
    </submittedName>
</protein>
<dbReference type="EMBL" id="JAOTIF010000004">
    <property type="protein sequence ID" value="MCU7549071.1"/>
    <property type="molecule type" value="Genomic_DNA"/>
</dbReference>
<comment type="caution">
    <text evidence="2">The sequence shown here is derived from an EMBL/GenBank/DDBJ whole genome shotgun (WGS) entry which is preliminary data.</text>
</comment>
<dbReference type="Pfam" id="PF09411">
    <property type="entry name" value="PagL"/>
    <property type="match status" value="1"/>
</dbReference>
<organism evidence="2 3">
    <name type="scientific">Paraflavisolibacter caeni</name>
    <dbReference type="NCBI Taxonomy" id="2982496"/>
    <lineage>
        <taxon>Bacteria</taxon>
        <taxon>Pseudomonadati</taxon>
        <taxon>Bacteroidota</taxon>
        <taxon>Chitinophagia</taxon>
        <taxon>Chitinophagales</taxon>
        <taxon>Chitinophagaceae</taxon>
        <taxon>Paraflavisolibacter</taxon>
    </lineage>
</organism>
<dbReference type="Gene3D" id="2.40.160.20">
    <property type="match status" value="1"/>
</dbReference>
<dbReference type="AlphaFoldDB" id="A0A9X2XU40"/>
<reference evidence="2" key="2">
    <citation type="submission" date="2023-04" db="EMBL/GenBank/DDBJ databases">
        <title>Paracnuella aquatica gen. nov., sp. nov., a member of the family Chitinophagaceae isolated from a hot spring.</title>
        <authorList>
            <person name="Wang C."/>
        </authorList>
    </citation>
    <scope>NUCLEOTIDE SEQUENCE</scope>
    <source>
        <strain evidence="2">LB-8</strain>
    </source>
</reference>
<proteinExistence type="predicted"/>
<gene>
    <name evidence="2" type="ORF">OCK74_08085</name>
</gene>
<keyword evidence="1" id="KW-0732">Signal</keyword>
<evidence type="ECO:0000313" key="3">
    <source>
        <dbReference type="Proteomes" id="UP001155483"/>
    </source>
</evidence>
<evidence type="ECO:0000256" key="1">
    <source>
        <dbReference type="SAM" id="SignalP"/>
    </source>
</evidence>
<evidence type="ECO:0000313" key="2">
    <source>
        <dbReference type="EMBL" id="MCU7549071.1"/>
    </source>
</evidence>
<reference evidence="2" key="1">
    <citation type="submission" date="2022-09" db="EMBL/GenBank/DDBJ databases">
        <authorList>
            <person name="Yuan C."/>
            <person name="Ke Z."/>
        </authorList>
    </citation>
    <scope>NUCLEOTIDE SEQUENCE</scope>
    <source>
        <strain evidence="2">LB-8</strain>
    </source>
</reference>
<dbReference type="Proteomes" id="UP001155483">
    <property type="component" value="Unassembled WGS sequence"/>
</dbReference>
<accession>A0A9X2XU40</accession>